<reference evidence="2 3" key="1">
    <citation type="journal article" date="2023" name="G3 (Bethesda)">
        <title>A chromosome-level genome assembly of Zasmidium syzygii isolated from banana leaves.</title>
        <authorList>
            <person name="van Westerhoven A.C."/>
            <person name="Mehrabi R."/>
            <person name="Talebi R."/>
            <person name="Steentjes M.B.F."/>
            <person name="Corcolon B."/>
            <person name="Chong P.A."/>
            <person name="Kema G.H.J."/>
            <person name="Seidl M.F."/>
        </authorList>
    </citation>
    <scope>NUCLEOTIDE SEQUENCE [LARGE SCALE GENOMIC DNA]</scope>
    <source>
        <strain evidence="2 3">P124</strain>
    </source>
</reference>
<feature type="chain" id="PRO_5046110686" evidence="1">
    <location>
        <begin position="22"/>
        <end position="139"/>
    </location>
</feature>
<protein>
    <submittedName>
        <fullName evidence="2">Uncharacterized protein</fullName>
    </submittedName>
</protein>
<keyword evidence="3" id="KW-1185">Reference proteome</keyword>
<sequence length="139" mass="14975">MMLSFRSLLAVAPILANIATALPWIGTSADLQARVDTNILAPIRVGVYMCVDADWKGHCEHLLNGPGLCIDLPQELAGQVSSVGPDNQKETFASGCTLFKDTGCKGEYMADIKYPGLKNLAQAPPAGAYNDFFKSYICY</sequence>
<proteinExistence type="predicted"/>
<organism evidence="2 3">
    <name type="scientific">Zasmidium cellare</name>
    <name type="common">Wine cellar mold</name>
    <name type="synonym">Racodium cellare</name>
    <dbReference type="NCBI Taxonomy" id="395010"/>
    <lineage>
        <taxon>Eukaryota</taxon>
        <taxon>Fungi</taxon>
        <taxon>Dikarya</taxon>
        <taxon>Ascomycota</taxon>
        <taxon>Pezizomycotina</taxon>
        <taxon>Dothideomycetes</taxon>
        <taxon>Dothideomycetidae</taxon>
        <taxon>Mycosphaerellales</taxon>
        <taxon>Mycosphaerellaceae</taxon>
        <taxon>Zasmidium</taxon>
    </lineage>
</organism>
<dbReference type="Proteomes" id="UP001305779">
    <property type="component" value="Unassembled WGS sequence"/>
</dbReference>
<feature type="signal peptide" evidence="1">
    <location>
        <begin position="1"/>
        <end position="21"/>
    </location>
</feature>
<comment type="caution">
    <text evidence="2">The sequence shown here is derived from an EMBL/GenBank/DDBJ whole genome shotgun (WGS) entry which is preliminary data.</text>
</comment>
<evidence type="ECO:0000256" key="1">
    <source>
        <dbReference type="SAM" id="SignalP"/>
    </source>
</evidence>
<keyword evidence="1" id="KW-0732">Signal</keyword>
<name>A0ABR0E998_ZASCE</name>
<evidence type="ECO:0000313" key="3">
    <source>
        <dbReference type="Proteomes" id="UP001305779"/>
    </source>
</evidence>
<evidence type="ECO:0000313" key="2">
    <source>
        <dbReference type="EMBL" id="KAK4497989.1"/>
    </source>
</evidence>
<dbReference type="EMBL" id="JAXOVC010000008">
    <property type="protein sequence ID" value="KAK4497989.1"/>
    <property type="molecule type" value="Genomic_DNA"/>
</dbReference>
<gene>
    <name evidence="2" type="ORF">PRZ48_010645</name>
</gene>
<accession>A0ABR0E998</accession>